<protein>
    <submittedName>
        <fullName evidence="2">Uncharacterized protein</fullName>
    </submittedName>
</protein>
<sequence length="186" mass="19806">MTTAPAEAEHTAVVDPPAGYRVLGWALVFVTALPLILLPLLKPELRSPGYLAIGATSLGLVAWLVHAAFLRARIELTMDPAAGVLRLRAPLYSRELPLDSLATVEVQDDVGPGVAYINWPVTGRARSRRGVRLDLGGPAGLVLTTHEGQRFTVVTPDTSTAAELQTTVVQATSDGGVRNRLQKCPL</sequence>
<feature type="transmembrane region" description="Helical" evidence="1">
    <location>
        <begin position="22"/>
        <end position="41"/>
    </location>
</feature>
<keyword evidence="3" id="KW-1185">Reference proteome</keyword>
<comment type="caution">
    <text evidence="2">The sequence shown here is derived from an EMBL/GenBank/DDBJ whole genome shotgun (WGS) entry which is preliminary data.</text>
</comment>
<keyword evidence="1" id="KW-1133">Transmembrane helix</keyword>
<reference evidence="2 3" key="1">
    <citation type="submission" date="2020-08" db="EMBL/GenBank/DDBJ databases">
        <title>Sequencing the genomes of 1000 actinobacteria strains.</title>
        <authorList>
            <person name="Klenk H.-P."/>
        </authorList>
    </citation>
    <scope>NUCLEOTIDE SEQUENCE [LARGE SCALE GENOMIC DNA]</scope>
    <source>
        <strain evidence="2 3">DSM 19079</strain>
    </source>
</reference>
<accession>A0A7W7L2D5</accession>
<evidence type="ECO:0000256" key="1">
    <source>
        <dbReference type="SAM" id="Phobius"/>
    </source>
</evidence>
<dbReference type="RefSeq" id="WP_229667470.1">
    <property type="nucleotide sequence ID" value="NZ_BMLA01000010.1"/>
</dbReference>
<keyword evidence="1" id="KW-0472">Membrane</keyword>
<evidence type="ECO:0000313" key="2">
    <source>
        <dbReference type="EMBL" id="MBB4881773.1"/>
    </source>
</evidence>
<feature type="transmembrane region" description="Helical" evidence="1">
    <location>
        <begin position="48"/>
        <end position="70"/>
    </location>
</feature>
<keyword evidence="1" id="KW-0812">Transmembrane</keyword>
<evidence type="ECO:0000313" key="3">
    <source>
        <dbReference type="Proteomes" id="UP000560081"/>
    </source>
</evidence>
<dbReference type="AlphaFoldDB" id="A0A7W7L2D5"/>
<name>A0A7W7L2D5_9MICC</name>
<gene>
    <name evidence="2" type="ORF">BJ976_000124</name>
</gene>
<organism evidence="2 3">
    <name type="scientific">Micrococcus flavus</name>
    <dbReference type="NCBI Taxonomy" id="384602"/>
    <lineage>
        <taxon>Bacteria</taxon>
        <taxon>Bacillati</taxon>
        <taxon>Actinomycetota</taxon>
        <taxon>Actinomycetes</taxon>
        <taxon>Micrococcales</taxon>
        <taxon>Micrococcaceae</taxon>
        <taxon>Micrococcus</taxon>
    </lineage>
</organism>
<dbReference type="EMBL" id="JACHMC010000001">
    <property type="protein sequence ID" value="MBB4881773.1"/>
    <property type="molecule type" value="Genomic_DNA"/>
</dbReference>
<dbReference type="Proteomes" id="UP000560081">
    <property type="component" value="Unassembled WGS sequence"/>
</dbReference>
<proteinExistence type="predicted"/>